<dbReference type="GO" id="GO:0016887">
    <property type="term" value="F:ATP hydrolysis activity"/>
    <property type="evidence" value="ECO:0007669"/>
    <property type="project" value="InterPro"/>
</dbReference>
<dbReference type="GO" id="GO:0005524">
    <property type="term" value="F:ATP binding"/>
    <property type="evidence" value="ECO:0007669"/>
    <property type="project" value="UniProtKB-KW"/>
</dbReference>
<evidence type="ECO:0000256" key="3">
    <source>
        <dbReference type="ARBA" id="ARBA00022448"/>
    </source>
</evidence>
<dbReference type="PROSITE" id="PS00211">
    <property type="entry name" value="ABC_TRANSPORTER_1"/>
    <property type="match status" value="1"/>
</dbReference>
<evidence type="ECO:0000256" key="9">
    <source>
        <dbReference type="SAM" id="Phobius"/>
    </source>
</evidence>
<dbReference type="AlphaFoldDB" id="A0A9C7PTM7"/>
<accession>A0A9C7PTM7</accession>
<reference evidence="12" key="2">
    <citation type="submission" date="2022-01" db="EMBL/GenBank/DDBJ databases">
        <authorList>
            <person name="Hirooka S."/>
            <person name="Miyagishima S.Y."/>
        </authorList>
    </citation>
    <scope>NUCLEOTIDE SEQUENCE</scope>
    <source>
        <strain evidence="12">NBRC 102759</strain>
    </source>
</reference>
<keyword evidence="13" id="KW-1185">Reference proteome</keyword>
<dbReference type="SMART" id="SM00382">
    <property type="entry name" value="AAA"/>
    <property type="match status" value="1"/>
</dbReference>
<dbReference type="InterPro" id="IPR036640">
    <property type="entry name" value="ABC1_TM_sf"/>
</dbReference>
<dbReference type="CDD" id="cd03223">
    <property type="entry name" value="ABCD_peroxisomal_ALDP"/>
    <property type="match status" value="1"/>
</dbReference>
<feature type="transmembrane region" description="Helical" evidence="9">
    <location>
        <begin position="234"/>
        <end position="253"/>
    </location>
</feature>
<dbReference type="GO" id="GO:0016020">
    <property type="term" value="C:membrane"/>
    <property type="evidence" value="ECO:0007669"/>
    <property type="project" value="InterPro"/>
</dbReference>
<dbReference type="PROSITE" id="PS50929">
    <property type="entry name" value="ABC_TM1F"/>
    <property type="match status" value="1"/>
</dbReference>
<comment type="caution">
    <text evidence="12">The sequence shown here is derived from an EMBL/GenBank/DDBJ whole genome shotgun (WGS) entry which is preliminary data.</text>
</comment>
<keyword evidence="3" id="KW-0813">Transport</keyword>
<dbReference type="PROSITE" id="PS50893">
    <property type="entry name" value="ABC_TRANSPORTER_2"/>
    <property type="match status" value="1"/>
</dbReference>
<dbReference type="Pfam" id="PF00005">
    <property type="entry name" value="ABC_tran"/>
    <property type="match status" value="1"/>
</dbReference>
<evidence type="ECO:0000313" key="12">
    <source>
        <dbReference type="EMBL" id="GJQ10265.1"/>
    </source>
</evidence>
<comment type="similarity">
    <text evidence="1">Belongs to the ABC transporter superfamily. ABCD family. Peroxisomal fatty acyl CoA transporter (TC 3.A.1.203) subfamily.</text>
</comment>
<dbReference type="OrthoDB" id="422637at2759"/>
<feature type="transmembrane region" description="Helical" evidence="9">
    <location>
        <begin position="158"/>
        <end position="178"/>
    </location>
</feature>
<feature type="domain" description="ABC transmembrane type-1" evidence="11">
    <location>
        <begin position="121"/>
        <end position="402"/>
    </location>
</feature>
<dbReference type="Gene3D" id="1.20.1560.10">
    <property type="entry name" value="ABC transporter type 1, transmembrane domain"/>
    <property type="match status" value="1"/>
</dbReference>
<dbReference type="InterPro" id="IPR011527">
    <property type="entry name" value="ABC1_TM_dom"/>
</dbReference>
<gene>
    <name evidence="12" type="ORF">GpartN1_g2056.t1</name>
</gene>
<proteinExistence type="inferred from homology"/>
<dbReference type="SUPFAM" id="SSF90123">
    <property type="entry name" value="ABC transporter transmembrane region"/>
    <property type="match status" value="1"/>
</dbReference>
<keyword evidence="8 9" id="KW-0472">Membrane</keyword>
<feature type="transmembrane region" description="Helical" evidence="9">
    <location>
        <begin position="118"/>
        <end position="138"/>
    </location>
</feature>
<keyword evidence="5" id="KW-0547">Nucleotide-binding</keyword>
<evidence type="ECO:0000256" key="6">
    <source>
        <dbReference type="ARBA" id="ARBA00022840"/>
    </source>
</evidence>
<dbReference type="Gene3D" id="3.40.50.300">
    <property type="entry name" value="P-loop containing nucleotide triphosphate hydrolases"/>
    <property type="match status" value="1"/>
</dbReference>
<evidence type="ECO:0000256" key="8">
    <source>
        <dbReference type="ARBA" id="ARBA00023136"/>
    </source>
</evidence>
<evidence type="ECO:0000259" key="11">
    <source>
        <dbReference type="PROSITE" id="PS50929"/>
    </source>
</evidence>
<evidence type="ECO:0000313" key="13">
    <source>
        <dbReference type="Proteomes" id="UP001061958"/>
    </source>
</evidence>
<feature type="transmembrane region" description="Helical" evidence="9">
    <location>
        <begin position="259"/>
        <end position="278"/>
    </location>
</feature>
<keyword evidence="6" id="KW-0067">ATP-binding</keyword>
<feature type="domain" description="ABC transporter" evidence="10">
    <location>
        <begin position="439"/>
        <end position="657"/>
    </location>
</feature>
<dbReference type="InterPro" id="IPR003593">
    <property type="entry name" value="AAA+_ATPase"/>
</dbReference>
<organism evidence="12 13">
    <name type="scientific">Galdieria partita</name>
    <dbReference type="NCBI Taxonomy" id="83374"/>
    <lineage>
        <taxon>Eukaryota</taxon>
        <taxon>Rhodophyta</taxon>
        <taxon>Bangiophyceae</taxon>
        <taxon>Galdieriales</taxon>
        <taxon>Galdieriaceae</taxon>
        <taxon>Galdieria</taxon>
    </lineage>
</organism>
<keyword evidence="7 9" id="KW-1133">Transmembrane helix</keyword>
<evidence type="ECO:0000256" key="5">
    <source>
        <dbReference type="ARBA" id="ARBA00022741"/>
    </source>
</evidence>
<reference evidence="12" key="1">
    <citation type="journal article" date="2022" name="Proc. Natl. Acad. Sci. U.S.A.">
        <title>Life cycle and functional genomics of the unicellular red alga Galdieria for elucidating algal and plant evolution and industrial use.</title>
        <authorList>
            <person name="Hirooka S."/>
            <person name="Itabashi T."/>
            <person name="Ichinose T.M."/>
            <person name="Onuma R."/>
            <person name="Fujiwara T."/>
            <person name="Yamashita S."/>
            <person name="Jong L.W."/>
            <person name="Tomita R."/>
            <person name="Iwane A.H."/>
            <person name="Miyagishima S.Y."/>
        </authorList>
    </citation>
    <scope>NUCLEOTIDE SEQUENCE</scope>
    <source>
        <strain evidence="12">NBRC 102759</strain>
    </source>
</reference>
<evidence type="ECO:0000256" key="1">
    <source>
        <dbReference type="ARBA" id="ARBA00008575"/>
    </source>
</evidence>
<evidence type="ECO:0000256" key="4">
    <source>
        <dbReference type="ARBA" id="ARBA00022692"/>
    </source>
</evidence>
<evidence type="ECO:0000259" key="10">
    <source>
        <dbReference type="PROSITE" id="PS50893"/>
    </source>
</evidence>
<dbReference type="Proteomes" id="UP001061958">
    <property type="component" value="Unassembled WGS sequence"/>
</dbReference>
<dbReference type="PANTHER" id="PTHR11384">
    <property type="entry name" value="ATP-BINDING CASSETTE, SUB-FAMILY D MEMBER"/>
    <property type="match status" value="1"/>
</dbReference>
<dbReference type="GO" id="GO:0140359">
    <property type="term" value="F:ABC-type transporter activity"/>
    <property type="evidence" value="ECO:0007669"/>
    <property type="project" value="InterPro"/>
</dbReference>
<name>A0A9C7PTM7_9RHOD</name>
<sequence>MEGFVNIPCTFNHKHQSVIHQLHHLFHRKCLSCPLQKVSKPRWFCFHKKGSKDPTEKENNTGLFALWRQAWKSPFYVAAENLTAPQVVRRSKVNRLLMLFWQVAKPYWVEETKARWELGSVVALTLLQSGVSVAFSYIGRDFWNALSEKNVENFQHEIFLFFTAMAVGVPIFVLYSYFREILSIHWREWLSDRILNKYFEKRGFYYLESNSQVDNPDQRIADDIRAFTNTSLQFILTLIISAVDLVAFSVILFSIYPELFIVLIGYSSVGTFLTYQIGNRLILLHFDRLQKEADFRYVLVRIRENAESIAFYRGESRERELAKGRLNKALSRTIDIAKWQRNLEFFTNSYRYLIQVLPAWVVSPLYFQGAIGLGVISQSISAFNHILSDLSIIVNRFEQLSQFSAGIDRLGEFLEVLESIEGDVKDAGIQRRETEDILLELRNISIMIPSEEPRYLIRDVNLKVERGQRLLIVGASGKGKSSLLRVIAGLWTCGSGTVLCPSLKDTCFLPQRPYCTLGSLREQLIYPKTRQQVDYTDEELVQVLEKVDLLDLFQRYNDLDVVRDWSDTLSLGEQQRLAFGRLLLSRPKFVLMDEASSALDLKSEKKLYSFLQESDTIYVSVGHRPSLLQYHNLLLRLTGRAEWEMEEIRETVRETSYI</sequence>
<dbReference type="PANTHER" id="PTHR11384:SF59">
    <property type="entry name" value="LYSOSOMAL COBALAMIN TRANSPORTER ABCD4"/>
    <property type="match status" value="1"/>
</dbReference>
<dbReference type="InterPro" id="IPR027417">
    <property type="entry name" value="P-loop_NTPase"/>
</dbReference>
<dbReference type="Pfam" id="PF06472">
    <property type="entry name" value="ABC_membrane_2"/>
    <property type="match status" value="1"/>
</dbReference>
<keyword evidence="4 9" id="KW-0812">Transmembrane</keyword>
<evidence type="ECO:0000256" key="7">
    <source>
        <dbReference type="ARBA" id="ARBA00022989"/>
    </source>
</evidence>
<protein>
    <recommendedName>
        <fullName evidence="2">Probable ATP-dependent transporter ycf16</fullName>
    </recommendedName>
</protein>
<dbReference type="InterPro" id="IPR050835">
    <property type="entry name" value="ABC_transporter_sub-D"/>
</dbReference>
<dbReference type="InterPro" id="IPR003439">
    <property type="entry name" value="ABC_transporter-like_ATP-bd"/>
</dbReference>
<dbReference type="EMBL" id="BQMJ01000014">
    <property type="protein sequence ID" value="GJQ10265.1"/>
    <property type="molecule type" value="Genomic_DNA"/>
</dbReference>
<dbReference type="SUPFAM" id="SSF52540">
    <property type="entry name" value="P-loop containing nucleoside triphosphate hydrolases"/>
    <property type="match status" value="1"/>
</dbReference>
<dbReference type="InterPro" id="IPR017871">
    <property type="entry name" value="ABC_transporter-like_CS"/>
</dbReference>
<evidence type="ECO:0000256" key="2">
    <source>
        <dbReference type="ARBA" id="ARBA00014334"/>
    </source>
</evidence>